<name>A0A2Z6M289_TRISU</name>
<dbReference type="GO" id="GO:0031023">
    <property type="term" value="P:microtubule organizing center organization"/>
    <property type="evidence" value="ECO:0007669"/>
    <property type="project" value="TreeGrafter"/>
</dbReference>
<keyword evidence="9" id="KW-0131">Cell cycle</keyword>
<evidence type="ECO:0000256" key="2">
    <source>
        <dbReference type="ARBA" id="ARBA00009645"/>
    </source>
</evidence>
<evidence type="ECO:0000256" key="9">
    <source>
        <dbReference type="ARBA" id="ARBA00023306"/>
    </source>
</evidence>
<dbReference type="Pfam" id="PF14932">
    <property type="entry name" value="HAUS-augmin3"/>
    <property type="match status" value="1"/>
</dbReference>
<evidence type="ECO:0000313" key="12">
    <source>
        <dbReference type="EMBL" id="GAU25926.1"/>
    </source>
</evidence>
<feature type="domain" description="HAUS augmin-like complex subunit 3 N-terminal" evidence="11">
    <location>
        <begin position="32"/>
        <end position="200"/>
    </location>
</feature>
<gene>
    <name evidence="12" type="ORF">TSUD_16640</name>
</gene>
<dbReference type="PANTHER" id="PTHR19378">
    <property type="entry name" value="GOLGIN- RELATED"/>
    <property type="match status" value="1"/>
</dbReference>
<keyword evidence="7 10" id="KW-0175">Coiled coil</keyword>
<evidence type="ECO:0000256" key="8">
    <source>
        <dbReference type="ARBA" id="ARBA00023212"/>
    </source>
</evidence>
<dbReference type="InterPro" id="IPR026206">
    <property type="entry name" value="HAUS3"/>
</dbReference>
<comment type="subcellular location">
    <subcellularLocation>
        <location evidence="1">Cytoplasm</location>
        <location evidence="1">Cytoskeleton</location>
        <location evidence="1">Spindle</location>
    </subcellularLocation>
</comment>
<evidence type="ECO:0000313" key="13">
    <source>
        <dbReference type="Proteomes" id="UP000242715"/>
    </source>
</evidence>
<protein>
    <recommendedName>
        <fullName evidence="11">HAUS augmin-like complex subunit 3 N-terminal domain-containing protein</fullName>
    </recommendedName>
</protein>
<dbReference type="EMBL" id="DF973325">
    <property type="protein sequence ID" value="GAU25926.1"/>
    <property type="molecule type" value="Genomic_DNA"/>
</dbReference>
<dbReference type="Proteomes" id="UP000242715">
    <property type="component" value="Unassembled WGS sequence"/>
</dbReference>
<dbReference type="GO" id="GO:0072686">
    <property type="term" value="C:mitotic spindle"/>
    <property type="evidence" value="ECO:0007669"/>
    <property type="project" value="TreeGrafter"/>
</dbReference>
<keyword evidence="13" id="KW-1185">Reference proteome</keyword>
<evidence type="ECO:0000256" key="4">
    <source>
        <dbReference type="ARBA" id="ARBA00022618"/>
    </source>
</evidence>
<keyword evidence="5" id="KW-0493">Microtubule</keyword>
<evidence type="ECO:0000259" key="11">
    <source>
        <dbReference type="Pfam" id="PF14932"/>
    </source>
</evidence>
<comment type="similarity">
    <text evidence="2">Belongs to the HAUS3 family.</text>
</comment>
<evidence type="ECO:0000256" key="3">
    <source>
        <dbReference type="ARBA" id="ARBA00022490"/>
    </source>
</evidence>
<dbReference type="AlphaFoldDB" id="A0A2Z6M289"/>
<dbReference type="GO" id="GO:0005874">
    <property type="term" value="C:microtubule"/>
    <property type="evidence" value="ECO:0007669"/>
    <property type="project" value="UniProtKB-KW"/>
</dbReference>
<dbReference type="GO" id="GO:0051225">
    <property type="term" value="P:spindle assembly"/>
    <property type="evidence" value="ECO:0007669"/>
    <property type="project" value="InterPro"/>
</dbReference>
<dbReference type="GO" id="GO:0070652">
    <property type="term" value="C:HAUS complex"/>
    <property type="evidence" value="ECO:0007669"/>
    <property type="project" value="InterPro"/>
</dbReference>
<evidence type="ECO:0000256" key="10">
    <source>
        <dbReference type="SAM" id="Coils"/>
    </source>
</evidence>
<dbReference type="GO" id="GO:0051301">
    <property type="term" value="P:cell division"/>
    <property type="evidence" value="ECO:0007669"/>
    <property type="project" value="UniProtKB-KW"/>
</dbReference>
<dbReference type="OrthoDB" id="2159690at2759"/>
<keyword evidence="8" id="KW-0206">Cytoskeleton</keyword>
<dbReference type="PANTHER" id="PTHR19378:SF0">
    <property type="entry name" value="HAUS AUGMIN-LIKE COMPLEX SUBUNIT 3"/>
    <property type="match status" value="1"/>
</dbReference>
<evidence type="ECO:0000256" key="6">
    <source>
        <dbReference type="ARBA" id="ARBA00022776"/>
    </source>
</evidence>
<dbReference type="InterPro" id="IPR032733">
    <property type="entry name" value="HAUS3_N"/>
</dbReference>
<keyword evidence="6" id="KW-0498">Mitosis</keyword>
<evidence type="ECO:0000256" key="1">
    <source>
        <dbReference type="ARBA" id="ARBA00004186"/>
    </source>
</evidence>
<evidence type="ECO:0000256" key="5">
    <source>
        <dbReference type="ARBA" id="ARBA00022701"/>
    </source>
</evidence>
<keyword evidence="4" id="KW-0132">Cell division</keyword>
<sequence>MSGARLCTLLKELGYEGTKSGSDSLDPDSFEWPFQYEDTRPILHWICSTLRPSNILSISELSQYEQFKQQGKLLEGDDLDFAFDSISAFSDTTDNQEALFGPHEPLNLKDIKEATLAYKSEAADLQRQLRHLQSQFDMLSSQASTLTQGRRARVGATSVVNGHLTTIDDSLSGRNLQMNAVLGRIASTSEELAHYHSGDGNEISNDNLIGSHSALVV</sequence>
<evidence type="ECO:0000256" key="7">
    <source>
        <dbReference type="ARBA" id="ARBA00023054"/>
    </source>
</evidence>
<reference evidence="13" key="1">
    <citation type="journal article" date="2017" name="Front. Plant Sci.">
        <title>Climate Clever Clovers: New Paradigm to Reduce the Environmental Footprint of Ruminants by Breeding Low Methanogenic Forages Utilizing Haplotype Variation.</title>
        <authorList>
            <person name="Kaur P."/>
            <person name="Appels R."/>
            <person name="Bayer P.E."/>
            <person name="Keeble-Gagnere G."/>
            <person name="Wang J."/>
            <person name="Hirakawa H."/>
            <person name="Shirasawa K."/>
            <person name="Vercoe P."/>
            <person name="Stefanova K."/>
            <person name="Durmic Z."/>
            <person name="Nichols P."/>
            <person name="Revell C."/>
            <person name="Isobe S.N."/>
            <person name="Edwards D."/>
            <person name="Erskine W."/>
        </authorList>
    </citation>
    <scope>NUCLEOTIDE SEQUENCE [LARGE SCALE GENOMIC DNA]</scope>
    <source>
        <strain evidence="13">cv. Daliak</strain>
    </source>
</reference>
<feature type="coiled-coil region" evidence="10">
    <location>
        <begin position="108"/>
        <end position="142"/>
    </location>
</feature>
<organism evidence="12 13">
    <name type="scientific">Trifolium subterraneum</name>
    <name type="common">Subterranean clover</name>
    <dbReference type="NCBI Taxonomy" id="3900"/>
    <lineage>
        <taxon>Eukaryota</taxon>
        <taxon>Viridiplantae</taxon>
        <taxon>Streptophyta</taxon>
        <taxon>Embryophyta</taxon>
        <taxon>Tracheophyta</taxon>
        <taxon>Spermatophyta</taxon>
        <taxon>Magnoliopsida</taxon>
        <taxon>eudicotyledons</taxon>
        <taxon>Gunneridae</taxon>
        <taxon>Pentapetalae</taxon>
        <taxon>rosids</taxon>
        <taxon>fabids</taxon>
        <taxon>Fabales</taxon>
        <taxon>Fabaceae</taxon>
        <taxon>Papilionoideae</taxon>
        <taxon>50 kb inversion clade</taxon>
        <taxon>NPAAA clade</taxon>
        <taxon>Hologalegina</taxon>
        <taxon>IRL clade</taxon>
        <taxon>Trifolieae</taxon>
        <taxon>Trifolium</taxon>
    </lineage>
</organism>
<keyword evidence="3" id="KW-0963">Cytoplasm</keyword>
<dbReference type="GO" id="GO:0005815">
    <property type="term" value="C:microtubule organizing center"/>
    <property type="evidence" value="ECO:0007669"/>
    <property type="project" value="TreeGrafter"/>
</dbReference>
<proteinExistence type="inferred from homology"/>
<accession>A0A2Z6M289</accession>